<gene>
    <name evidence="9" type="ORF">WJX73_000743</name>
</gene>
<dbReference type="SUPFAM" id="SSF55068">
    <property type="entry name" value="Peptide methionine sulfoxide reductase"/>
    <property type="match status" value="1"/>
</dbReference>
<protein>
    <recommendedName>
        <fullName evidence="2">peptide-methionine (S)-S-oxide reductase</fullName>
        <ecNumber evidence="2">1.8.4.11</ecNumber>
    </recommendedName>
    <alternativeName>
        <fullName evidence="5">Peptide-methionine (S)-S-oxide reductase</fullName>
    </alternativeName>
    <alternativeName>
        <fullName evidence="4">Protein-methionine-S-oxide reductase</fullName>
    </alternativeName>
</protein>
<name>A0AAW1PZW9_9CHLO</name>
<evidence type="ECO:0000259" key="8">
    <source>
        <dbReference type="Pfam" id="PF01625"/>
    </source>
</evidence>
<evidence type="ECO:0000256" key="7">
    <source>
        <dbReference type="ARBA" id="ARBA00048782"/>
    </source>
</evidence>
<dbReference type="AlphaFoldDB" id="A0AAW1PZW9"/>
<dbReference type="InterPro" id="IPR002569">
    <property type="entry name" value="Met_Sox_Rdtase_MsrA_dom"/>
</dbReference>
<sequence>MVPETTAERPLETATFGMGCFWCPDKKFCKVEGVVSTSVGYTGGNRPDPTYGSVCSGDGHTEAIKVTYDPKLVSYDELLKVFLAEHNPLHKGKTQYKSAIWTHSPEQEAAVKQALQSFEQTRGKKVATDVAPAAPWTDAESYHQKYSVSKTASTLQDPIPKKRFGYF</sequence>
<organism evidence="9 10">
    <name type="scientific">Symbiochloris irregularis</name>
    <dbReference type="NCBI Taxonomy" id="706552"/>
    <lineage>
        <taxon>Eukaryota</taxon>
        <taxon>Viridiplantae</taxon>
        <taxon>Chlorophyta</taxon>
        <taxon>core chlorophytes</taxon>
        <taxon>Trebouxiophyceae</taxon>
        <taxon>Trebouxiales</taxon>
        <taxon>Trebouxiaceae</taxon>
        <taxon>Symbiochloris</taxon>
    </lineage>
</organism>
<dbReference type="Proteomes" id="UP001465755">
    <property type="component" value="Unassembled WGS sequence"/>
</dbReference>
<dbReference type="PANTHER" id="PTHR42799">
    <property type="entry name" value="MITOCHONDRIAL PEPTIDE METHIONINE SULFOXIDE REDUCTASE"/>
    <property type="match status" value="1"/>
</dbReference>
<evidence type="ECO:0000256" key="4">
    <source>
        <dbReference type="ARBA" id="ARBA00030273"/>
    </source>
</evidence>
<comment type="similarity">
    <text evidence="1">Belongs to the MsrA Met sulfoxide reductase family.</text>
</comment>
<dbReference type="HAMAP" id="MF_01401">
    <property type="entry name" value="MsrA"/>
    <property type="match status" value="1"/>
</dbReference>
<dbReference type="NCBIfam" id="TIGR00401">
    <property type="entry name" value="msrA"/>
    <property type="match status" value="1"/>
</dbReference>
<comment type="catalytic activity">
    <reaction evidence="7">
        <text>[thioredoxin]-disulfide + L-methionine + H2O = L-methionine (S)-S-oxide + [thioredoxin]-dithiol</text>
        <dbReference type="Rhea" id="RHEA:19993"/>
        <dbReference type="Rhea" id="RHEA-COMP:10698"/>
        <dbReference type="Rhea" id="RHEA-COMP:10700"/>
        <dbReference type="ChEBI" id="CHEBI:15377"/>
        <dbReference type="ChEBI" id="CHEBI:29950"/>
        <dbReference type="ChEBI" id="CHEBI:50058"/>
        <dbReference type="ChEBI" id="CHEBI:57844"/>
        <dbReference type="ChEBI" id="CHEBI:58772"/>
        <dbReference type="EC" id="1.8.4.11"/>
    </reaction>
</comment>
<evidence type="ECO:0000256" key="3">
    <source>
        <dbReference type="ARBA" id="ARBA00023002"/>
    </source>
</evidence>
<dbReference type="GO" id="GO:0005737">
    <property type="term" value="C:cytoplasm"/>
    <property type="evidence" value="ECO:0007669"/>
    <property type="project" value="TreeGrafter"/>
</dbReference>
<dbReference type="Gene3D" id="3.30.1060.10">
    <property type="entry name" value="Peptide methionine sulphoxide reductase MsrA"/>
    <property type="match status" value="1"/>
</dbReference>
<dbReference type="GO" id="GO:0034599">
    <property type="term" value="P:cellular response to oxidative stress"/>
    <property type="evidence" value="ECO:0007669"/>
    <property type="project" value="TreeGrafter"/>
</dbReference>
<evidence type="ECO:0000256" key="5">
    <source>
        <dbReference type="ARBA" id="ARBA00030643"/>
    </source>
</evidence>
<comment type="caution">
    <text evidence="9">The sequence shown here is derived from an EMBL/GenBank/DDBJ whole genome shotgun (WGS) entry which is preliminary data.</text>
</comment>
<dbReference type="GO" id="GO:0008113">
    <property type="term" value="F:peptide-methionine (S)-S-oxide reductase activity"/>
    <property type="evidence" value="ECO:0007669"/>
    <property type="project" value="UniProtKB-EC"/>
</dbReference>
<evidence type="ECO:0000256" key="6">
    <source>
        <dbReference type="ARBA" id="ARBA00047806"/>
    </source>
</evidence>
<comment type="catalytic activity">
    <reaction evidence="6">
        <text>L-methionyl-[protein] + [thioredoxin]-disulfide + H2O = L-methionyl-(S)-S-oxide-[protein] + [thioredoxin]-dithiol</text>
        <dbReference type="Rhea" id="RHEA:14217"/>
        <dbReference type="Rhea" id="RHEA-COMP:10698"/>
        <dbReference type="Rhea" id="RHEA-COMP:10700"/>
        <dbReference type="Rhea" id="RHEA-COMP:12313"/>
        <dbReference type="Rhea" id="RHEA-COMP:12315"/>
        <dbReference type="ChEBI" id="CHEBI:15377"/>
        <dbReference type="ChEBI" id="CHEBI:16044"/>
        <dbReference type="ChEBI" id="CHEBI:29950"/>
        <dbReference type="ChEBI" id="CHEBI:44120"/>
        <dbReference type="ChEBI" id="CHEBI:50058"/>
        <dbReference type="EC" id="1.8.4.11"/>
    </reaction>
</comment>
<proteinExistence type="inferred from homology"/>
<evidence type="ECO:0000256" key="1">
    <source>
        <dbReference type="ARBA" id="ARBA00005591"/>
    </source>
</evidence>
<dbReference type="InterPro" id="IPR050162">
    <property type="entry name" value="MsrA_MetSO_reductase"/>
</dbReference>
<dbReference type="Pfam" id="PF01625">
    <property type="entry name" value="PMSR"/>
    <property type="match status" value="1"/>
</dbReference>
<evidence type="ECO:0000313" key="10">
    <source>
        <dbReference type="Proteomes" id="UP001465755"/>
    </source>
</evidence>
<dbReference type="PANTHER" id="PTHR42799:SF2">
    <property type="entry name" value="MITOCHONDRIAL PEPTIDE METHIONINE SULFOXIDE REDUCTASE"/>
    <property type="match status" value="1"/>
</dbReference>
<feature type="domain" description="Peptide methionine sulphoxide reductase MsrA" evidence="8">
    <location>
        <begin position="13"/>
        <end position="150"/>
    </location>
</feature>
<dbReference type="EMBL" id="JALJOQ010000003">
    <property type="protein sequence ID" value="KAK9813627.1"/>
    <property type="molecule type" value="Genomic_DNA"/>
</dbReference>
<evidence type="ECO:0000256" key="2">
    <source>
        <dbReference type="ARBA" id="ARBA00012502"/>
    </source>
</evidence>
<reference evidence="9 10" key="1">
    <citation type="journal article" date="2024" name="Nat. Commun.">
        <title>Phylogenomics reveals the evolutionary origins of lichenization in chlorophyte algae.</title>
        <authorList>
            <person name="Puginier C."/>
            <person name="Libourel C."/>
            <person name="Otte J."/>
            <person name="Skaloud P."/>
            <person name="Haon M."/>
            <person name="Grisel S."/>
            <person name="Petersen M."/>
            <person name="Berrin J.G."/>
            <person name="Delaux P.M."/>
            <person name="Dal Grande F."/>
            <person name="Keller J."/>
        </authorList>
    </citation>
    <scope>NUCLEOTIDE SEQUENCE [LARGE SCALE GENOMIC DNA]</scope>
    <source>
        <strain evidence="9 10">SAG 2036</strain>
    </source>
</reference>
<keyword evidence="3" id="KW-0560">Oxidoreductase</keyword>
<keyword evidence="10" id="KW-1185">Reference proteome</keyword>
<evidence type="ECO:0000313" key="9">
    <source>
        <dbReference type="EMBL" id="KAK9813627.1"/>
    </source>
</evidence>
<dbReference type="InterPro" id="IPR036509">
    <property type="entry name" value="Met_Sox_Rdtase_MsrA_sf"/>
</dbReference>
<accession>A0AAW1PZW9</accession>
<dbReference type="EC" id="1.8.4.11" evidence="2"/>